<dbReference type="PROSITE" id="PS01124">
    <property type="entry name" value="HTH_ARAC_FAMILY_2"/>
    <property type="match status" value="1"/>
</dbReference>
<dbReference type="InterPro" id="IPR003313">
    <property type="entry name" value="AraC-bd"/>
</dbReference>
<dbReference type="GO" id="GO:0043565">
    <property type="term" value="F:sequence-specific DNA binding"/>
    <property type="evidence" value="ECO:0007669"/>
    <property type="project" value="InterPro"/>
</dbReference>
<dbReference type="Gene3D" id="1.10.10.60">
    <property type="entry name" value="Homeodomain-like"/>
    <property type="match status" value="1"/>
</dbReference>
<dbReference type="GO" id="GO:0003700">
    <property type="term" value="F:DNA-binding transcription factor activity"/>
    <property type="evidence" value="ECO:0007669"/>
    <property type="project" value="InterPro"/>
</dbReference>
<dbReference type="RefSeq" id="WP_131615874.1">
    <property type="nucleotide sequence ID" value="NZ_CP036532.1"/>
</dbReference>
<evidence type="ECO:0000313" key="6">
    <source>
        <dbReference type="Proteomes" id="UP000293719"/>
    </source>
</evidence>
<evidence type="ECO:0000256" key="2">
    <source>
        <dbReference type="ARBA" id="ARBA00023125"/>
    </source>
</evidence>
<dbReference type="InterPro" id="IPR050204">
    <property type="entry name" value="AraC_XylS_family_regulators"/>
</dbReference>
<dbReference type="PANTHER" id="PTHR46796">
    <property type="entry name" value="HTH-TYPE TRANSCRIPTIONAL ACTIVATOR RHAS-RELATED"/>
    <property type="match status" value="1"/>
</dbReference>
<keyword evidence="3" id="KW-0804">Transcription</keyword>
<dbReference type="OrthoDB" id="9809338at2"/>
<sequence length="268" mass="29412">MTRPGAGLIRSRPIAAGLEIVETAGLRTGYRPHRHDSYVIGTTAHGVQRFRYRGEERHALAGQAFILHPDERHDGRPGTDDGYGYRAIHIAPRLVAEANGLGPLPFVACPVLADAGLIEAIGALIETRDDAPSDIALVSALADLTDALERLAGRPRRRAPIAEETLRRIKAELDETPGSAVSMSELEATYGLSRFAIARQFRRCYGVSPMRYGLMRRLDVAKSWILAGESLADAALAAGFSDQSHMTRHFLRAFGMTPGRWRALHERR</sequence>
<dbReference type="Pfam" id="PF12833">
    <property type="entry name" value="HTH_18"/>
    <property type="match status" value="1"/>
</dbReference>
<evidence type="ECO:0000313" key="5">
    <source>
        <dbReference type="EMBL" id="QBK30172.1"/>
    </source>
</evidence>
<gene>
    <name evidence="5" type="ORF">E0E05_05910</name>
</gene>
<dbReference type="KEGG" id="rpod:E0E05_05910"/>
<protein>
    <submittedName>
        <fullName evidence="5">AraC family transcriptional regulator</fullName>
    </submittedName>
</protein>
<accession>A0A4P6UYS3</accession>
<reference evidence="5 6" key="1">
    <citation type="journal article" date="2017" name="Int. J. Syst. Evol. Microbiol.">
        <title>Roseitalea porphyridii gen. nov., sp. nov., isolated from a red alga, and reclassification of Hoeflea suaedae Chung et al. 2013 as Pseudohoeflea suaedae gen. nov., comb. nov.</title>
        <authorList>
            <person name="Hyeon J.W."/>
            <person name="Jeong S.E."/>
            <person name="Baek K."/>
            <person name="Jeon C.O."/>
        </authorList>
    </citation>
    <scope>NUCLEOTIDE SEQUENCE [LARGE SCALE GENOMIC DNA]</scope>
    <source>
        <strain evidence="5 6">MA7-20</strain>
    </source>
</reference>
<evidence type="ECO:0000256" key="3">
    <source>
        <dbReference type="ARBA" id="ARBA00023163"/>
    </source>
</evidence>
<dbReference type="SUPFAM" id="SSF51215">
    <property type="entry name" value="Regulatory protein AraC"/>
    <property type="match status" value="1"/>
</dbReference>
<feature type="domain" description="HTH araC/xylS-type" evidence="4">
    <location>
        <begin position="163"/>
        <end position="264"/>
    </location>
</feature>
<dbReference type="SUPFAM" id="SSF46689">
    <property type="entry name" value="Homeodomain-like"/>
    <property type="match status" value="1"/>
</dbReference>
<keyword evidence="2" id="KW-0238">DNA-binding</keyword>
<dbReference type="InterPro" id="IPR037923">
    <property type="entry name" value="HTH-like"/>
</dbReference>
<organism evidence="5 6">
    <name type="scientific">Roseitalea porphyridii</name>
    <dbReference type="NCBI Taxonomy" id="1852022"/>
    <lineage>
        <taxon>Bacteria</taxon>
        <taxon>Pseudomonadati</taxon>
        <taxon>Pseudomonadota</taxon>
        <taxon>Alphaproteobacteria</taxon>
        <taxon>Hyphomicrobiales</taxon>
        <taxon>Ahrensiaceae</taxon>
        <taxon>Roseitalea</taxon>
    </lineage>
</organism>
<dbReference type="InterPro" id="IPR018060">
    <property type="entry name" value="HTH_AraC"/>
</dbReference>
<dbReference type="AlphaFoldDB" id="A0A4P6UYS3"/>
<dbReference type="SMART" id="SM00342">
    <property type="entry name" value="HTH_ARAC"/>
    <property type="match status" value="1"/>
</dbReference>
<evidence type="ECO:0000256" key="1">
    <source>
        <dbReference type="ARBA" id="ARBA00023015"/>
    </source>
</evidence>
<dbReference type="EMBL" id="CP036532">
    <property type="protein sequence ID" value="QBK30172.1"/>
    <property type="molecule type" value="Genomic_DNA"/>
</dbReference>
<dbReference type="Pfam" id="PF02311">
    <property type="entry name" value="AraC_binding"/>
    <property type="match status" value="1"/>
</dbReference>
<keyword evidence="6" id="KW-1185">Reference proteome</keyword>
<evidence type="ECO:0000259" key="4">
    <source>
        <dbReference type="PROSITE" id="PS01124"/>
    </source>
</evidence>
<dbReference type="Proteomes" id="UP000293719">
    <property type="component" value="Chromosome"/>
</dbReference>
<proteinExistence type="predicted"/>
<name>A0A4P6UYS3_9HYPH</name>
<dbReference type="PANTHER" id="PTHR46796:SF2">
    <property type="entry name" value="TRANSCRIPTIONAL REGULATORY PROTEIN"/>
    <property type="match status" value="1"/>
</dbReference>
<keyword evidence="1" id="KW-0805">Transcription regulation</keyword>
<dbReference type="InterPro" id="IPR009057">
    <property type="entry name" value="Homeodomain-like_sf"/>
</dbReference>
<dbReference type="GeneID" id="90766826"/>